<feature type="compositionally biased region" description="Low complexity" evidence="1">
    <location>
        <begin position="100"/>
        <end position="115"/>
    </location>
</feature>
<reference evidence="2 3" key="1">
    <citation type="journal article" date="2018" name="Front. Plant Sci.">
        <title>Red Clover (Trifolium pratense) and Zigzag Clover (T. medium) - A Picture of Genomic Similarities and Differences.</title>
        <authorList>
            <person name="Dluhosova J."/>
            <person name="Istvanek J."/>
            <person name="Nedelnik J."/>
            <person name="Repkova J."/>
        </authorList>
    </citation>
    <scope>NUCLEOTIDE SEQUENCE [LARGE SCALE GENOMIC DNA]</scope>
    <source>
        <strain evidence="3">cv. 10/8</strain>
        <tissue evidence="2">Leaf</tissue>
    </source>
</reference>
<proteinExistence type="predicted"/>
<organism evidence="2 3">
    <name type="scientific">Trifolium medium</name>
    <dbReference type="NCBI Taxonomy" id="97028"/>
    <lineage>
        <taxon>Eukaryota</taxon>
        <taxon>Viridiplantae</taxon>
        <taxon>Streptophyta</taxon>
        <taxon>Embryophyta</taxon>
        <taxon>Tracheophyta</taxon>
        <taxon>Spermatophyta</taxon>
        <taxon>Magnoliopsida</taxon>
        <taxon>eudicotyledons</taxon>
        <taxon>Gunneridae</taxon>
        <taxon>Pentapetalae</taxon>
        <taxon>rosids</taxon>
        <taxon>fabids</taxon>
        <taxon>Fabales</taxon>
        <taxon>Fabaceae</taxon>
        <taxon>Papilionoideae</taxon>
        <taxon>50 kb inversion clade</taxon>
        <taxon>NPAAA clade</taxon>
        <taxon>Hologalegina</taxon>
        <taxon>IRL clade</taxon>
        <taxon>Trifolieae</taxon>
        <taxon>Trifolium</taxon>
    </lineage>
</organism>
<feature type="region of interest" description="Disordered" evidence="1">
    <location>
        <begin position="49"/>
        <end position="129"/>
    </location>
</feature>
<evidence type="ECO:0000313" key="2">
    <source>
        <dbReference type="EMBL" id="MCH86189.1"/>
    </source>
</evidence>
<accession>A0A392MGL8</accession>
<sequence>MSQTTSVPPAFQSIKSLPPEFKFDNNRNSGIVEKHGKVKLRSTDLIESNGRENGATVGKVSKEADSRAGGMDLFDEESPYGGNGESFEDRPLYANEDSISASLPQPSISTSSSESRWSDTNAYASKKVI</sequence>
<evidence type="ECO:0000256" key="1">
    <source>
        <dbReference type="SAM" id="MobiDB-lite"/>
    </source>
</evidence>
<comment type="caution">
    <text evidence="2">The sequence shown here is derived from an EMBL/GenBank/DDBJ whole genome shotgun (WGS) entry which is preliminary data.</text>
</comment>
<dbReference type="AlphaFoldDB" id="A0A392MGL8"/>
<gene>
    <name evidence="2" type="ORF">A2U01_0007043</name>
</gene>
<evidence type="ECO:0000313" key="3">
    <source>
        <dbReference type="Proteomes" id="UP000265520"/>
    </source>
</evidence>
<name>A0A392MGL8_9FABA</name>
<dbReference type="EMBL" id="LXQA010009893">
    <property type="protein sequence ID" value="MCH86189.1"/>
    <property type="molecule type" value="Genomic_DNA"/>
</dbReference>
<protein>
    <submittedName>
        <fullName evidence="2">Myosin-1-like</fullName>
    </submittedName>
</protein>
<keyword evidence="3" id="KW-1185">Reference proteome</keyword>
<dbReference type="Proteomes" id="UP000265520">
    <property type="component" value="Unassembled WGS sequence"/>
</dbReference>